<accession>A0A839TNW8</accession>
<reference evidence="1 2" key="1">
    <citation type="submission" date="2020-08" db="EMBL/GenBank/DDBJ databases">
        <title>Genomic Encyclopedia of Type Strains, Phase III (KMG-III): the genomes of soil and plant-associated and newly described type strains.</title>
        <authorList>
            <person name="Whitman W."/>
        </authorList>
    </citation>
    <scope>NUCLEOTIDE SEQUENCE [LARGE SCALE GENOMIC DNA]</scope>
    <source>
        <strain evidence="1 2">CECT 5831</strain>
    </source>
</reference>
<gene>
    <name evidence="1" type="ORF">FHS19_003150</name>
</gene>
<organism evidence="1 2">
    <name type="scientific">Paenibacillus rhizosphaerae</name>
    <dbReference type="NCBI Taxonomy" id="297318"/>
    <lineage>
        <taxon>Bacteria</taxon>
        <taxon>Bacillati</taxon>
        <taxon>Bacillota</taxon>
        <taxon>Bacilli</taxon>
        <taxon>Bacillales</taxon>
        <taxon>Paenibacillaceae</taxon>
        <taxon>Paenibacillus</taxon>
    </lineage>
</organism>
<proteinExistence type="predicted"/>
<dbReference type="EMBL" id="JACHXJ010000002">
    <property type="protein sequence ID" value="MBB3128496.1"/>
    <property type="molecule type" value="Genomic_DNA"/>
</dbReference>
<evidence type="ECO:0000313" key="2">
    <source>
        <dbReference type="Proteomes" id="UP000517523"/>
    </source>
</evidence>
<dbReference type="AlphaFoldDB" id="A0A839TNW8"/>
<dbReference type="RefSeq" id="WP_183582663.1">
    <property type="nucleotide sequence ID" value="NZ_JACHXJ010000002.1"/>
</dbReference>
<name>A0A839TNW8_9BACL</name>
<comment type="caution">
    <text evidence="1">The sequence shown here is derived from an EMBL/GenBank/DDBJ whole genome shotgun (WGS) entry which is preliminary data.</text>
</comment>
<dbReference type="Proteomes" id="UP000517523">
    <property type="component" value="Unassembled WGS sequence"/>
</dbReference>
<evidence type="ECO:0000313" key="1">
    <source>
        <dbReference type="EMBL" id="MBB3128496.1"/>
    </source>
</evidence>
<sequence>MFKPDDKNIYRLPYMQQQAVSRVMPEPGNIRHVERGEKPEDDKHDQKMIATALHKPFLYGVLQQKSNEMIIDGN</sequence>
<protein>
    <submittedName>
        <fullName evidence="1">Uncharacterized protein</fullName>
    </submittedName>
</protein>